<proteinExistence type="predicted"/>
<evidence type="ECO:0000313" key="1">
    <source>
        <dbReference type="EMBL" id="OWT66410.1"/>
    </source>
</evidence>
<dbReference type="AlphaFoldDB" id="A0A225N2S0"/>
<gene>
    <name evidence="1" type="ORF">CEY11_01370</name>
</gene>
<dbReference type="SUPFAM" id="SSF54637">
    <property type="entry name" value="Thioesterase/thiol ester dehydrase-isomerase"/>
    <property type="match status" value="2"/>
</dbReference>
<sequence length="308" mass="33377">MTDANSQELHRVLTALTLNRQPGWHFPGHFFDVSFDELNPGNASLSILPDRHCELADGQSHMAALSILADLAMSAAMRGLTDFAMRMATVTMSLQFTGASRRGLLQARGHFDGFVQGPSGPRDQGLCRAEIHAGNALVCTVTGSFLAMRRQTGAPMLPRKREESAAVEALSPEALTEEERVLYERAREALKPGPDSFIERFWDLRPQRDGQGATCRLDNGMHVSNRVGHTQGGITLALAALTANAALGEQWQLAGISSWYVRPGTGTGLQARATVMHQGSYTAVVDVDVTDDKGETVLRALSNHTSLR</sequence>
<name>A0A225N2S0_9BURK</name>
<evidence type="ECO:0008006" key="3">
    <source>
        <dbReference type="Google" id="ProtNLM"/>
    </source>
</evidence>
<keyword evidence="2" id="KW-1185">Reference proteome</keyword>
<accession>A0A225N2S0</accession>
<organism evidence="1 2">
    <name type="scientific">Candidimonas nitroreducens</name>
    <dbReference type="NCBI Taxonomy" id="683354"/>
    <lineage>
        <taxon>Bacteria</taxon>
        <taxon>Pseudomonadati</taxon>
        <taxon>Pseudomonadota</taxon>
        <taxon>Betaproteobacteria</taxon>
        <taxon>Burkholderiales</taxon>
        <taxon>Alcaligenaceae</taxon>
        <taxon>Candidimonas</taxon>
    </lineage>
</organism>
<protein>
    <recommendedName>
        <fullName evidence="3">Thioesterase domain-containing protein</fullName>
    </recommendedName>
</protein>
<dbReference type="Gene3D" id="3.10.129.10">
    <property type="entry name" value="Hotdog Thioesterase"/>
    <property type="match status" value="2"/>
</dbReference>
<dbReference type="InterPro" id="IPR029069">
    <property type="entry name" value="HotDog_dom_sf"/>
</dbReference>
<dbReference type="EMBL" id="NJIH01000001">
    <property type="protein sequence ID" value="OWT66410.1"/>
    <property type="molecule type" value="Genomic_DNA"/>
</dbReference>
<dbReference type="Proteomes" id="UP000214603">
    <property type="component" value="Unassembled WGS sequence"/>
</dbReference>
<dbReference type="OrthoDB" id="8677401at2"/>
<comment type="caution">
    <text evidence="1">The sequence shown here is derived from an EMBL/GenBank/DDBJ whole genome shotgun (WGS) entry which is preliminary data.</text>
</comment>
<reference evidence="2" key="1">
    <citation type="submission" date="2017-06" db="EMBL/GenBank/DDBJ databases">
        <title>Herbaspirillum phytohormonus sp. nov., isolated from the root nodule of Robinia pseudoacacia in lead-zinc mine.</title>
        <authorList>
            <person name="Fan M."/>
            <person name="Lin Y."/>
        </authorList>
    </citation>
    <scope>NUCLEOTIDE SEQUENCE [LARGE SCALE GENOMIC DNA]</scope>
    <source>
        <strain evidence="2">SC-089</strain>
    </source>
</reference>
<evidence type="ECO:0000313" key="2">
    <source>
        <dbReference type="Proteomes" id="UP000214603"/>
    </source>
</evidence>
<dbReference type="RefSeq" id="WP_088601536.1">
    <property type="nucleotide sequence ID" value="NZ_NJIH01000001.1"/>
</dbReference>